<dbReference type="EMBL" id="MEZX01000002">
    <property type="protein sequence ID" value="OGD64707.1"/>
    <property type="molecule type" value="Genomic_DNA"/>
</dbReference>
<dbReference type="Proteomes" id="UP000177481">
    <property type="component" value="Unassembled WGS sequence"/>
</dbReference>
<comment type="caution">
    <text evidence="1">The sequence shown here is derived from an EMBL/GenBank/DDBJ whole genome shotgun (WGS) entry which is preliminary data.</text>
</comment>
<accession>A0A1F5EBB6</accession>
<dbReference type="STRING" id="1797471.A3A71_01470"/>
<protein>
    <submittedName>
        <fullName evidence="1">Uncharacterized protein</fullName>
    </submittedName>
</protein>
<dbReference type="AlphaFoldDB" id="A0A1F5EBB6"/>
<reference evidence="1 2" key="1">
    <citation type="journal article" date="2016" name="Nat. Commun.">
        <title>Thousands of microbial genomes shed light on interconnected biogeochemical processes in an aquifer system.</title>
        <authorList>
            <person name="Anantharaman K."/>
            <person name="Brown C.T."/>
            <person name="Hug L.A."/>
            <person name="Sharon I."/>
            <person name="Castelle C.J."/>
            <person name="Probst A.J."/>
            <person name="Thomas B.C."/>
            <person name="Singh A."/>
            <person name="Wilkins M.J."/>
            <person name="Karaoz U."/>
            <person name="Brodie E.L."/>
            <person name="Williams K.H."/>
            <person name="Hubbard S.S."/>
            <person name="Banfield J.F."/>
        </authorList>
    </citation>
    <scope>NUCLEOTIDE SEQUENCE [LARGE SCALE GENOMIC DNA]</scope>
</reference>
<sequence>MYYKAREAKLRMRREGKEGLRVRLARLIVSVAILSLLLPYTPSAFAAPVTSFSDVLSTMKESVVANHTFTFTITDGWAAGETLALAFPAGFTGAGFLNSEPEDFDVTDDGVDQTMVASGGCSGAAIEIEITTADIVDPIGFTFTRCATDATIAAGSIVTIEIGTNATSGAAGNDQITNQTAAENVTDAKVTLAGGGGFTDTGTLALEVIADNDVTVNATVDPSITCTFTGMTTTFSSLTTGAISTSDTSTTITASSNGQGGLNIIVYDAGNAVNPGLYKSAGTTYLIGSADGAYGNIVTLAAATDGFGVSASSGGGSGAALTVDGRFDASGGANEMGGLEVGAGAAISIAAASGALASRILTIVHKAAVSGLAPAGSYTDTITYVCTATY</sequence>
<evidence type="ECO:0000313" key="2">
    <source>
        <dbReference type="Proteomes" id="UP000177481"/>
    </source>
</evidence>
<organism evidence="1 2">
    <name type="scientific">Candidatus Berkelbacteria bacterium RIFCSPLOWO2_01_FULL_50_28</name>
    <dbReference type="NCBI Taxonomy" id="1797471"/>
    <lineage>
        <taxon>Bacteria</taxon>
        <taxon>Candidatus Berkelbacteria</taxon>
    </lineage>
</organism>
<gene>
    <name evidence="1" type="ORF">A3A71_01470</name>
</gene>
<name>A0A1F5EBB6_9BACT</name>
<proteinExistence type="predicted"/>
<evidence type="ECO:0000313" key="1">
    <source>
        <dbReference type="EMBL" id="OGD64707.1"/>
    </source>
</evidence>